<proteinExistence type="predicted"/>
<evidence type="ECO:0000313" key="1">
    <source>
        <dbReference type="EMBL" id="KAF2625021.1"/>
    </source>
</evidence>
<keyword evidence="2" id="KW-1185">Reference proteome</keyword>
<dbReference type="Proteomes" id="UP000799754">
    <property type="component" value="Unassembled WGS sequence"/>
</dbReference>
<comment type="caution">
    <text evidence="1">The sequence shown here is derived from an EMBL/GenBank/DDBJ whole genome shotgun (WGS) entry which is preliminary data.</text>
</comment>
<gene>
    <name evidence="1" type="ORF">BU25DRAFT_131027</name>
</gene>
<reference evidence="1" key="1">
    <citation type="journal article" date="2020" name="Stud. Mycol.">
        <title>101 Dothideomycetes genomes: a test case for predicting lifestyles and emergence of pathogens.</title>
        <authorList>
            <person name="Haridas S."/>
            <person name="Albert R."/>
            <person name="Binder M."/>
            <person name="Bloem J."/>
            <person name="Labutti K."/>
            <person name="Salamov A."/>
            <person name="Andreopoulos B."/>
            <person name="Baker S."/>
            <person name="Barry K."/>
            <person name="Bills G."/>
            <person name="Bluhm B."/>
            <person name="Cannon C."/>
            <person name="Castanera R."/>
            <person name="Culley D."/>
            <person name="Daum C."/>
            <person name="Ezra D."/>
            <person name="Gonzalez J."/>
            <person name="Henrissat B."/>
            <person name="Kuo A."/>
            <person name="Liang C."/>
            <person name="Lipzen A."/>
            <person name="Lutzoni F."/>
            <person name="Magnuson J."/>
            <person name="Mondo S."/>
            <person name="Nolan M."/>
            <person name="Ohm R."/>
            <person name="Pangilinan J."/>
            <person name="Park H.-J."/>
            <person name="Ramirez L."/>
            <person name="Alfaro M."/>
            <person name="Sun H."/>
            <person name="Tritt A."/>
            <person name="Yoshinaga Y."/>
            <person name="Zwiers L.-H."/>
            <person name="Turgeon B."/>
            <person name="Goodwin S."/>
            <person name="Spatafora J."/>
            <person name="Crous P."/>
            <person name="Grigoriev I."/>
        </authorList>
    </citation>
    <scope>NUCLEOTIDE SEQUENCE</scope>
    <source>
        <strain evidence="1">CBS 525.71</strain>
    </source>
</reference>
<evidence type="ECO:0000313" key="2">
    <source>
        <dbReference type="Proteomes" id="UP000799754"/>
    </source>
</evidence>
<accession>A0ACB6RSZ5</accession>
<sequence>MCHWLLPCTLPSSLQPQLPDRPATPASTHDNSLDNAEESTVNTLTTHCPWLRLLAAALTVLYSRASSCNLLEANGNPIVRCALCCRRRQPLNETSVVRDTRPSVQASHGRGASLVFNGDHLATLAPVSTMRCENDTGSWRTCFEKVSFRSRSTH</sequence>
<protein>
    <submittedName>
        <fullName evidence="1">Uncharacterized protein</fullName>
    </submittedName>
</protein>
<organism evidence="1 2">
    <name type="scientific">Macroventuria anomochaeta</name>
    <dbReference type="NCBI Taxonomy" id="301207"/>
    <lineage>
        <taxon>Eukaryota</taxon>
        <taxon>Fungi</taxon>
        <taxon>Dikarya</taxon>
        <taxon>Ascomycota</taxon>
        <taxon>Pezizomycotina</taxon>
        <taxon>Dothideomycetes</taxon>
        <taxon>Pleosporomycetidae</taxon>
        <taxon>Pleosporales</taxon>
        <taxon>Pleosporineae</taxon>
        <taxon>Didymellaceae</taxon>
        <taxon>Macroventuria</taxon>
    </lineage>
</organism>
<name>A0ACB6RSZ5_9PLEO</name>
<dbReference type="EMBL" id="MU006728">
    <property type="protein sequence ID" value="KAF2625021.1"/>
    <property type="molecule type" value="Genomic_DNA"/>
</dbReference>